<evidence type="ECO:0000256" key="4">
    <source>
        <dbReference type="ARBA" id="ARBA00022827"/>
    </source>
</evidence>
<organism evidence="7 8">
    <name type="scientific">Penicillium brevicompactum</name>
    <dbReference type="NCBI Taxonomy" id="5074"/>
    <lineage>
        <taxon>Eukaryota</taxon>
        <taxon>Fungi</taxon>
        <taxon>Dikarya</taxon>
        <taxon>Ascomycota</taxon>
        <taxon>Pezizomycotina</taxon>
        <taxon>Eurotiomycetes</taxon>
        <taxon>Eurotiomycetidae</taxon>
        <taxon>Eurotiales</taxon>
        <taxon>Aspergillaceae</taxon>
        <taxon>Penicillium</taxon>
    </lineage>
</organism>
<dbReference type="AlphaFoldDB" id="A0A9W9R3H1"/>
<dbReference type="Pfam" id="PF01266">
    <property type="entry name" value="DAO"/>
    <property type="match status" value="1"/>
</dbReference>
<reference evidence="7" key="2">
    <citation type="journal article" date="2023" name="IMA Fungus">
        <title>Comparative genomic study of the Penicillium genus elucidates a diverse pangenome and 15 lateral gene transfer events.</title>
        <authorList>
            <person name="Petersen C."/>
            <person name="Sorensen T."/>
            <person name="Nielsen M.R."/>
            <person name="Sondergaard T.E."/>
            <person name="Sorensen J.L."/>
            <person name="Fitzpatrick D.A."/>
            <person name="Frisvad J.C."/>
            <person name="Nielsen K.L."/>
        </authorList>
    </citation>
    <scope>NUCLEOTIDE SEQUENCE</scope>
    <source>
        <strain evidence="7">IBT 35673</strain>
    </source>
</reference>
<comment type="cofactor">
    <cofactor evidence="1">
        <name>FAD</name>
        <dbReference type="ChEBI" id="CHEBI:57692"/>
    </cofactor>
</comment>
<evidence type="ECO:0000256" key="1">
    <source>
        <dbReference type="ARBA" id="ARBA00001974"/>
    </source>
</evidence>
<gene>
    <name evidence="7" type="ORF">N7452_001204</name>
</gene>
<evidence type="ECO:0000259" key="6">
    <source>
        <dbReference type="Pfam" id="PF01266"/>
    </source>
</evidence>
<accession>A0A9W9R3H1</accession>
<dbReference type="PANTHER" id="PTHR10961:SF15">
    <property type="entry name" value="FAD DEPENDENT OXIDOREDUCTASE DOMAIN-CONTAINING PROTEIN"/>
    <property type="match status" value="1"/>
</dbReference>
<name>A0A9W9R3H1_PENBR</name>
<dbReference type="Gene3D" id="3.50.50.60">
    <property type="entry name" value="FAD/NAD(P)-binding domain"/>
    <property type="match status" value="1"/>
</dbReference>
<keyword evidence="3" id="KW-0285">Flavoprotein</keyword>
<dbReference type="SUPFAM" id="SSF51905">
    <property type="entry name" value="FAD/NAD(P)-binding domain"/>
    <property type="match status" value="1"/>
</dbReference>
<dbReference type="InterPro" id="IPR006076">
    <property type="entry name" value="FAD-dep_OxRdtase"/>
</dbReference>
<keyword evidence="5" id="KW-0560">Oxidoreductase</keyword>
<evidence type="ECO:0000313" key="8">
    <source>
        <dbReference type="Proteomes" id="UP001147695"/>
    </source>
</evidence>
<dbReference type="GO" id="GO:0008115">
    <property type="term" value="F:sarcosine oxidase activity"/>
    <property type="evidence" value="ECO:0007669"/>
    <property type="project" value="TreeGrafter"/>
</dbReference>
<dbReference type="InterPro" id="IPR045170">
    <property type="entry name" value="MTOX"/>
</dbReference>
<feature type="domain" description="FAD dependent oxidoreductase" evidence="6">
    <location>
        <begin position="8"/>
        <end position="441"/>
    </location>
</feature>
<sequence>MLSQDSKITIIGGGVFGLSTALWLARDGYQSITIFDRCAFDKNFYDPANGCDGASADINKIFRMAYGDKTEYQNMAIEARNMWLEWNEQVASTPQSQLPAGLSQDDELLLECGNYFIAEGSELRQFYAESLASMERTAPDFRKTQFVRGNREDEERLAKLDPKWVERASKVHAINNGNTNGFFDIQGGITVADKAKVPTLNACVFARHLCVKAGVKFVLGDPEGKFTSFITEKNGRDKKITGIMTADGLRHMSDIVIVAAGPWSATVIPEAHQTVEATAGTVMFIDIPEERKDLWKKFSPENYPAWSYRKGDGDSYYQGGSFPISKTGRLKFGFRGKKFTNFEDHPTAPGLRISTPRTKYSENPIDTVPIYGLSQMKEVIFDAFPELAEFGFTDSRLCWYTDSIDNDYVIDYVPGYSDSLFICTGGSGHAFKFLPILGRHVKNQLERKTDQFSPLWKWRVAEPGRSNNGISEGEDGPRALSRIEMACRSDFSAKEKPPVKL</sequence>
<evidence type="ECO:0000313" key="7">
    <source>
        <dbReference type="EMBL" id="KAJ5352230.1"/>
    </source>
</evidence>
<dbReference type="Proteomes" id="UP001147695">
    <property type="component" value="Unassembled WGS sequence"/>
</dbReference>
<dbReference type="Gene3D" id="3.30.9.10">
    <property type="entry name" value="D-Amino Acid Oxidase, subunit A, domain 2"/>
    <property type="match status" value="1"/>
</dbReference>
<dbReference type="EMBL" id="JAPZBQ010000001">
    <property type="protein sequence ID" value="KAJ5352230.1"/>
    <property type="molecule type" value="Genomic_DNA"/>
</dbReference>
<proteinExistence type="inferred from homology"/>
<reference evidence="7" key="1">
    <citation type="submission" date="2022-12" db="EMBL/GenBank/DDBJ databases">
        <authorList>
            <person name="Petersen C."/>
        </authorList>
    </citation>
    <scope>NUCLEOTIDE SEQUENCE</scope>
    <source>
        <strain evidence="7">IBT 35673</strain>
    </source>
</reference>
<evidence type="ECO:0000256" key="3">
    <source>
        <dbReference type="ARBA" id="ARBA00022630"/>
    </source>
</evidence>
<comment type="similarity">
    <text evidence="2">Belongs to the MSOX/MTOX family.</text>
</comment>
<evidence type="ECO:0000256" key="5">
    <source>
        <dbReference type="ARBA" id="ARBA00023002"/>
    </source>
</evidence>
<evidence type="ECO:0000256" key="2">
    <source>
        <dbReference type="ARBA" id="ARBA00010989"/>
    </source>
</evidence>
<keyword evidence="4" id="KW-0274">FAD</keyword>
<dbReference type="PANTHER" id="PTHR10961">
    <property type="entry name" value="PEROXISOMAL SARCOSINE OXIDASE"/>
    <property type="match status" value="1"/>
</dbReference>
<protein>
    <recommendedName>
        <fullName evidence="6">FAD dependent oxidoreductase domain-containing protein</fullName>
    </recommendedName>
</protein>
<dbReference type="GO" id="GO:0050660">
    <property type="term" value="F:flavin adenine dinucleotide binding"/>
    <property type="evidence" value="ECO:0007669"/>
    <property type="project" value="InterPro"/>
</dbReference>
<comment type="caution">
    <text evidence="7">The sequence shown here is derived from an EMBL/GenBank/DDBJ whole genome shotgun (WGS) entry which is preliminary data.</text>
</comment>
<dbReference type="InterPro" id="IPR036188">
    <property type="entry name" value="FAD/NAD-bd_sf"/>
</dbReference>